<dbReference type="Gene3D" id="1.10.10.60">
    <property type="entry name" value="Homeodomain-like"/>
    <property type="match status" value="1"/>
</dbReference>
<name>A0A4P6XNI3_9ASCO</name>
<dbReference type="InterPro" id="IPR004875">
    <property type="entry name" value="DDE_SF_endonuclease_dom"/>
</dbReference>
<dbReference type="GO" id="GO:0005634">
    <property type="term" value="C:nucleus"/>
    <property type="evidence" value="ECO:0007669"/>
    <property type="project" value="TreeGrafter"/>
</dbReference>
<dbReference type="Pfam" id="PF03184">
    <property type="entry name" value="DDE_1"/>
    <property type="match status" value="1"/>
</dbReference>
<evidence type="ECO:0000256" key="2">
    <source>
        <dbReference type="SAM" id="MobiDB-lite"/>
    </source>
</evidence>
<evidence type="ECO:0000256" key="1">
    <source>
        <dbReference type="ARBA" id="ARBA00023125"/>
    </source>
</evidence>
<organism evidence="4 5">
    <name type="scientific">Metschnikowia aff. pulcherrima</name>
    <dbReference type="NCBI Taxonomy" id="2163413"/>
    <lineage>
        <taxon>Eukaryota</taxon>
        <taxon>Fungi</taxon>
        <taxon>Dikarya</taxon>
        <taxon>Ascomycota</taxon>
        <taxon>Saccharomycotina</taxon>
        <taxon>Pichiomycetes</taxon>
        <taxon>Metschnikowiaceae</taxon>
        <taxon>Metschnikowia</taxon>
    </lineage>
</organism>
<sequence length="641" mass="74751">MPETERLNLPKRGPMKRVRVAIDYYTRSKIKQYASQNPKLTIPQIRKWACKNFNCIISDTVVRRSIKSGKSDPGDQLFKWKFRARKAAYPELERKLLAWFYKYEAEGFITDQLIRAKAEQTWTKEFRDDAINKLEREGTTYREPLWSNGWLEKFKIRSGIKMRKRHGECGSIDPTILDDMRASLEQKLSLYHPSCIYSCDETGLWWNKLPDRSLASQNHPGKKKSRQRISIMFCCNADGSDLTKLWFIGHTKRRKKDEENEREANTKKRRRVSSFFHRCFEEHNWDIEKKNCEWRATSKARMNYEVMMEWLIAFNDHVKRKDKFVLLLMDNHSSHIKADDLLKQLRALTNVEIHFLPPNTASKLQPLDQGIIKSFKCRYSKKWLSHVLNSSENGRDYRPDLVQAVSWSIAAWEEILVDCVINCWRHTGFMKPNAEYFIVLESPPEEIDDMEQGSISEETHSIQADESPQDSESLQDIETVERNTELEGQKASRDSGIEELGAESNQLAIELRQKNIVANAMGWDKNISFIGEDMHQNTEEVADNEDGGEKHTESSNISQFKTSGLAQLPVPIGADSVDSDGDFVYQLKYDPQKIIYMADYMMGFWREAESLEHERSKGILVLENLRKRAMEMRPPSKKGKY</sequence>
<gene>
    <name evidence="4" type="primary">MPUL0B04340</name>
    <name evidence="4" type="ORF">METSCH_B04340</name>
</gene>
<dbReference type="EMBL" id="CP034457">
    <property type="protein sequence ID" value="QBM87234.1"/>
    <property type="molecule type" value="Genomic_DNA"/>
</dbReference>
<dbReference type="PANTHER" id="PTHR19303">
    <property type="entry name" value="TRANSPOSON"/>
    <property type="match status" value="1"/>
</dbReference>
<dbReference type="GO" id="GO:0003677">
    <property type="term" value="F:DNA binding"/>
    <property type="evidence" value="ECO:0007669"/>
    <property type="project" value="UniProtKB-KW"/>
</dbReference>
<dbReference type="PROSITE" id="PS51253">
    <property type="entry name" value="HTH_CENPB"/>
    <property type="match status" value="1"/>
</dbReference>
<dbReference type="SMART" id="SM00674">
    <property type="entry name" value="CENPB"/>
    <property type="match status" value="1"/>
</dbReference>
<dbReference type="InterPro" id="IPR006600">
    <property type="entry name" value="HTH_CenpB_DNA-bd_dom"/>
</dbReference>
<dbReference type="InterPro" id="IPR050863">
    <property type="entry name" value="CenT-Element_Derived"/>
</dbReference>
<evidence type="ECO:0000259" key="3">
    <source>
        <dbReference type="PROSITE" id="PS51253"/>
    </source>
</evidence>
<keyword evidence="5" id="KW-1185">Reference proteome</keyword>
<dbReference type="AlphaFoldDB" id="A0A4P6XNI3"/>
<accession>A0A4P6XNI3</accession>
<protein>
    <submittedName>
        <fullName evidence="4">Tc5 transposase DNA-binding domain-containing protein</fullName>
    </submittedName>
</protein>
<dbReference type="STRING" id="2163413.A0A4P6XNI3"/>
<feature type="region of interest" description="Disordered" evidence="2">
    <location>
        <begin position="448"/>
        <end position="475"/>
    </location>
</feature>
<dbReference type="Pfam" id="PF03221">
    <property type="entry name" value="HTH_Tnp_Tc5"/>
    <property type="match status" value="1"/>
</dbReference>
<dbReference type="Proteomes" id="UP000292447">
    <property type="component" value="Chromosome II"/>
</dbReference>
<keyword evidence="1 4" id="KW-0238">DNA-binding</keyword>
<dbReference type="SUPFAM" id="SSF46689">
    <property type="entry name" value="Homeodomain-like"/>
    <property type="match status" value="1"/>
</dbReference>
<reference evidence="5" key="1">
    <citation type="submission" date="2019-03" db="EMBL/GenBank/DDBJ databases">
        <title>Snf2 controls pulcherriminic acid biosynthesis and connects pigmentation and antifungal activity of the yeast Metschnikowia pulcherrima.</title>
        <authorList>
            <person name="Gore-Lloyd D."/>
            <person name="Sumann I."/>
            <person name="Brachmann A.O."/>
            <person name="Schneeberger K."/>
            <person name="Ortiz-Merino R.A."/>
            <person name="Moreno-Beltran M."/>
            <person name="Schlaefli M."/>
            <person name="Kirner P."/>
            <person name="Santos Kron A."/>
            <person name="Wolfe K.H."/>
            <person name="Piel J."/>
            <person name="Ahrens C.H."/>
            <person name="Henk D."/>
            <person name="Freimoser F.M."/>
        </authorList>
    </citation>
    <scope>NUCLEOTIDE SEQUENCE [LARGE SCALE GENOMIC DNA]</scope>
    <source>
        <strain evidence="5">APC 1.2</strain>
    </source>
</reference>
<evidence type="ECO:0000313" key="5">
    <source>
        <dbReference type="Proteomes" id="UP000292447"/>
    </source>
</evidence>
<feature type="compositionally biased region" description="Polar residues" evidence="2">
    <location>
        <begin position="453"/>
        <end position="466"/>
    </location>
</feature>
<feature type="domain" description="HTH CENPB-type" evidence="3">
    <location>
        <begin position="80"/>
        <end position="164"/>
    </location>
</feature>
<evidence type="ECO:0000313" key="4">
    <source>
        <dbReference type="EMBL" id="QBM87234.1"/>
    </source>
</evidence>
<proteinExistence type="predicted"/>
<dbReference type="InterPro" id="IPR009057">
    <property type="entry name" value="Homeodomain-like_sf"/>
</dbReference>
<dbReference type="PANTHER" id="PTHR19303:SF73">
    <property type="entry name" value="PROTEIN PDC2"/>
    <property type="match status" value="1"/>
</dbReference>